<reference evidence="4" key="1">
    <citation type="submission" date="2016-11" db="EMBL/GenBank/DDBJ databases">
        <authorList>
            <person name="Varghese N."/>
            <person name="Submissions S."/>
        </authorList>
    </citation>
    <scope>NUCLEOTIDE SEQUENCE [LARGE SCALE GENOMIC DNA]</scope>
    <source>
        <strain evidence="4">DSM 22363</strain>
    </source>
</reference>
<dbReference type="EMBL" id="FSQW01000002">
    <property type="protein sequence ID" value="SIO13381.1"/>
    <property type="molecule type" value="Genomic_DNA"/>
</dbReference>
<evidence type="ECO:0000313" key="3">
    <source>
        <dbReference type="EMBL" id="SIO13381.1"/>
    </source>
</evidence>
<proteinExistence type="predicted"/>
<dbReference type="InterPro" id="IPR003675">
    <property type="entry name" value="Rce1/LyrA-like_dom"/>
</dbReference>
<dbReference type="Proteomes" id="UP000185192">
    <property type="component" value="Unassembled WGS sequence"/>
</dbReference>
<dbReference type="GO" id="GO:0004175">
    <property type="term" value="F:endopeptidase activity"/>
    <property type="evidence" value="ECO:0007669"/>
    <property type="project" value="UniProtKB-ARBA"/>
</dbReference>
<keyword evidence="3" id="KW-0378">Hydrolase</keyword>
<feature type="transmembrane region" description="Helical" evidence="1">
    <location>
        <begin position="248"/>
        <end position="267"/>
    </location>
</feature>
<sequence>MTSIWKSRAWIVIEPIILLLVFGLLAREIVALVSGDPGAADRALAQPPPDWAALAFLEGRSHLVKWGLLLLAAGLLARARGFRVTRPLGKRASPLPFWQLLLFGLAIAIPLHLLSILPRWYHFTIAPLGDTPAIWNLIYGSEWTAEFWIFMAISSFVVVPVVEELFFRGYVLGSLGQRFSPVWAIVLSALIFAIVHTQYVRPDGFALFNLATVFLVGGVCAWSVYATRSLIPALVSHAFGNLPQPLEWAPFESALLIPAAMVLIWLWPRLRLDPSG</sequence>
<dbReference type="GO" id="GO:0080120">
    <property type="term" value="P:CAAX-box protein maturation"/>
    <property type="evidence" value="ECO:0007669"/>
    <property type="project" value="UniProtKB-ARBA"/>
</dbReference>
<keyword evidence="1" id="KW-0472">Membrane</keyword>
<feature type="domain" description="CAAX prenyl protease 2/Lysostaphin resistance protein A-like" evidence="2">
    <location>
        <begin position="147"/>
        <end position="242"/>
    </location>
</feature>
<feature type="transmembrane region" description="Helical" evidence="1">
    <location>
        <begin position="97"/>
        <end position="117"/>
    </location>
</feature>
<dbReference type="InterPro" id="IPR052710">
    <property type="entry name" value="CAAX_protease"/>
</dbReference>
<dbReference type="RefSeq" id="WP_159437121.1">
    <property type="nucleotide sequence ID" value="NZ_FSQW01000002.1"/>
</dbReference>
<keyword evidence="1" id="KW-0812">Transmembrane</keyword>
<dbReference type="PANTHER" id="PTHR36435:SF1">
    <property type="entry name" value="CAAX AMINO TERMINAL PROTEASE FAMILY PROTEIN"/>
    <property type="match status" value="1"/>
</dbReference>
<dbReference type="OrthoDB" id="7432860at2"/>
<evidence type="ECO:0000313" key="4">
    <source>
        <dbReference type="Proteomes" id="UP000185192"/>
    </source>
</evidence>
<name>A0A1N6H0P0_9SPHN</name>
<organism evidence="3 4">
    <name type="scientific">Parasphingorhabdus marina DSM 22363</name>
    <dbReference type="NCBI Taxonomy" id="1123272"/>
    <lineage>
        <taxon>Bacteria</taxon>
        <taxon>Pseudomonadati</taxon>
        <taxon>Pseudomonadota</taxon>
        <taxon>Alphaproteobacteria</taxon>
        <taxon>Sphingomonadales</taxon>
        <taxon>Sphingomonadaceae</taxon>
        <taxon>Parasphingorhabdus</taxon>
    </lineage>
</organism>
<keyword evidence="4" id="KW-1185">Reference proteome</keyword>
<gene>
    <name evidence="3" type="ORF">SAMN02745824_3082</name>
</gene>
<dbReference type="AlphaFoldDB" id="A0A1N6H0P0"/>
<evidence type="ECO:0000256" key="1">
    <source>
        <dbReference type="SAM" id="Phobius"/>
    </source>
</evidence>
<dbReference type="Pfam" id="PF02517">
    <property type="entry name" value="Rce1-like"/>
    <property type="match status" value="1"/>
</dbReference>
<feature type="transmembrane region" description="Helical" evidence="1">
    <location>
        <begin position="147"/>
        <end position="167"/>
    </location>
</feature>
<keyword evidence="3" id="KW-0645">Protease</keyword>
<dbReference type="GO" id="GO:0006508">
    <property type="term" value="P:proteolysis"/>
    <property type="evidence" value="ECO:0007669"/>
    <property type="project" value="UniProtKB-KW"/>
</dbReference>
<protein>
    <submittedName>
        <fullName evidence="3">CAAX protease self-immunity</fullName>
    </submittedName>
</protein>
<keyword evidence="1" id="KW-1133">Transmembrane helix</keyword>
<feature type="transmembrane region" description="Helical" evidence="1">
    <location>
        <begin position="179"/>
        <end position="199"/>
    </location>
</feature>
<accession>A0A1N6H0P0</accession>
<evidence type="ECO:0000259" key="2">
    <source>
        <dbReference type="Pfam" id="PF02517"/>
    </source>
</evidence>
<dbReference type="STRING" id="1123272.SAMN02745824_3082"/>
<dbReference type="PANTHER" id="PTHR36435">
    <property type="entry name" value="SLR1288 PROTEIN"/>
    <property type="match status" value="1"/>
</dbReference>
<feature type="transmembrane region" description="Helical" evidence="1">
    <location>
        <begin position="205"/>
        <end position="227"/>
    </location>
</feature>